<proteinExistence type="predicted"/>
<gene>
    <name evidence="1" type="ORF">EDD61_11017</name>
</gene>
<keyword evidence="2" id="KW-1185">Reference proteome</keyword>
<comment type="caution">
    <text evidence="1">The sequence shown here is derived from an EMBL/GenBank/DDBJ whole genome shotgun (WGS) entry which is preliminary data.</text>
</comment>
<accession>A0A4R3TCG3</accession>
<evidence type="ECO:0000313" key="1">
    <source>
        <dbReference type="EMBL" id="TCU59210.1"/>
    </source>
</evidence>
<dbReference type="EMBL" id="SMBP01000010">
    <property type="protein sequence ID" value="TCU59210.1"/>
    <property type="molecule type" value="Genomic_DNA"/>
</dbReference>
<protein>
    <submittedName>
        <fullName evidence="1">Uncharacterized protein</fullName>
    </submittedName>
</protein>
<sequence>MRCEVNEQFPIAIEEEGTVMDYVDHEFVFVIKDETWTDFELKALKKQPLEIAFVYKYDIAIFLLTLEDAIDTSDFVFNVHDNDYDETLFTHFATGSGYTCTLYLLDGKNIVKGRKIVQLSNAMSLKIADCLKQQKDVPYREEEFICNLEGLQAAWEPFELQPMAIANETFK</sequence>
<reference evidence="1 2" key="1">
    <citation type="submission" date="2019-03" db="EMBL/GenBank/DDBJ databases">
        <title>Genomic Encyclopedia of Type Strains, Phase IV (KMG-IV): sequencing the most valuable type-strain genomes for metagenomic binning, comparative biology and taxonomic classification.</title>
        <authorList>
            <person name="Goeker M."/>
        </authorList>
    </citation>
    <scope>NUCLEOTIDE SEQUENCE [LARGE SCALE GENOMIC DNA]</scope>
    <source>
        <strain evidence="1 2">DSM 29481</strain>
    </source>
</reference>
<evidence type="ECO:0000313" key="2">
    <source>
        <dbReference type="Proteomes" id="UP000295773"/>
    </source>
</evidence>
<dbReference type="AlphaFoldDB" id="A0A4R3TCG3"/>
<name>A0A4R3TCG3_9FIRM</name>
<dbReference type="GeneID" id="73796404"/>
<dbReference type="Proteomes" id="UP000295773">
    <property type="component" value="Unassembled WGS sequence"/>
</dbReference>
<organism evidence="1 2">
    <name type="scientific">Longicatena caecimuris</name>
    <dbReference type="NCBI Taxonomy" id="1796635"/>
    <lineage>
        <taxon>Bacteria</taxon>
        <taxon>Bacillati</taxon>
        <taxon>Bacillota</taxon>
        <taxon>Erysipelotrichia</taxon>
        <taxon>Erysipelotrichales</taxon>
        <taxon>Erysipelotrichaceae</taxon>
        <taxon>Longicatena</taxon>
    </lineage>
</organism>
<dbReference type="RefSeq" id="WP_008687284.1">
    <property type="nucleotide sequence ID" value="NZ_AP024510.1"/>
</dbReference>